<sequence length="133" mass="14592">MLFDTCRPAARLQVSTIDGRRLATLKRKITLQRPVIFSTTPAECRVILARLIAIPITQTKTVISSLGEPGEVADDTRGNCRLSPVADTCPATVNPAAHNKFSLPPSLPEMSLAYFHCHTGTCQLKFRFDLGRV</sequence>
<proteinExistence type="predicted"/>
<protein>
    <submittedName>
        <fullName evidence="1">Uncharacterized protein</fullName>
    </submittedName>
</protein>
<evidence type="ECO:0000313" key="1">
    <source>
        <dbReference type="EMBL" id="KAK7506061.1"/>
    </source>
</evidence>
<evidence type="ECO:0000313" key="2">
    <source>
        <dbReference type="Proteomes" id="UP001519460"/>
    </source>
</evidence>
<name>A0ABD0M3H0_9CAEN</name>
<accession>A0ABD0M3H0</accession>
<dbReference type="EMBL" id="JACVVK020000008">
    <property type="protein sequence ID" value="KAK7506061.1"/>
    <property type="molecule type" value="Genomic_DNA"/>
</dbReference>
<reference evidence="1 2" key="1">
    <citation type="journal article" date="2023" name="Sci. Data">
        <title>Genome assembly of the Korean intertidal mud-creeper Batillaria attramentaria.</title>
        <authorList>
            <person name="Patra A.K."/>
            <person name="Ho P.T."/>
            <person name="Jun S."/>
            <person name="Lee S.J."/>
            <person name="Kim Y."/>
            <person name="Won Y.J."/>
        </authorList>
    </citation>
    <scope>NUCLEOTIDE SEQUENCE [LARGE SCALE GENOMIC DNA]</scope>
    <source>
        <strain evidence="1">Wonlab-2016</strain>
    </source>
</reference>
<organism evidence="1 2">
    <name type="scientific">Batillaria attramentaria</name>
    <dbReference type="NCBI Taxonomy" id="370345"/>
    <lineage>
        <taxon>Eukaryota</taxon>
        <taxon>Metazoa</taxon>
        <taxon>Spiralia</taxon>
        <taxon>Lophotrochozoa</taxon>
        <taxon>Mollusca</taxon>
        <taxon>Gastropoda</taxon>
        <taxon>Caenogastropoda</taxon>
        <taxon>Sorbeoconcha</taxon>
        <taxon>Cerithioidea</taxon>
        <taxon>Batillariidae</taxon>
        <taxon>Batillaria</taxon>
    </lineage>
</organism>
<comment type="caution">
    <text evidence="1">The sequence shown here is derived from an EMBL/GenBank/DDBJ whole genome shotgun (WGS) entry which is preliminary data.</text>
</comment>
<gene>
    <name evidence="1" type="ORF">BaRGS_00002783</name>
</gene>
<dbReference type="AlphaFoldDB" id="A0ABD0M3H0"/>
<dbReference type="Proteomes" id="UP001519460">
    <property type="component" value="Unassembled WGS sequence"/>
</dbReference>
<keyword evidence="2" id="KW-1185">Reference proteome</keyword>